<dbReference type="SUPFAM" id="SSF49503">
    <property type="entry name" value="Cupredoxins"/>
    <property type="match status" value="1"/>
</dbReference>
<dbReference type="Proteomes" id="UP000288168">
    <property type="component" value="Unassembled WGS sequence"/>
</dbReference>
<dbReference type="EMBL" id="NKCI01000019">
    <property type="protein sequence ID" value="RSL67734.1"/>
    <property type="molecule type" value="Genomic_DNA"/>
</dbReference>
<dbReference type="Gene3D" id="2.60.40.420">
    <property type="entry name" value="Cupredoxins - blue copper proteins"/>
    <property type="match status" value="1"/>
</dbReference>
<evidence type="ECO:0000256" key="2">
    <source>
        <dbReference type="SAM" id="SignalP"/>
    </source>
</evidence>
<comment type="caution">
    <text evidence="3">The sequence shown here is derived from an EMBL/GenBank/DDBJ whole genome shotgun (WGS) entry which is preliminary data.</text>
</comment>
<feature type="signal peptide" evidence="2">
    <location>
        <begin position="1"/>
        <end position="19"/>
    </location>
</feature>
<evidence type="ECO:0000256" key="1">
    <source>
        <dbReference type="SAM" id="MobiDB-lite"/>
    </source>
</evidence>
<sequence length="205" mass="21618">MPSFKTIFTSAALACLASAETIKVTATSDNKFEPDEVKAEKGDIIEFHFEPKNHSVVAGDYRYPCSPLDIGTGFFSGFVPTDDGTADKVFRVTVNDTEPLPFYSSQGKECPNGMVGIINPSENKTLDDYKEEAAKLSSGVTPGRTVFGGKLVDEDDADSDDSDSKDSDDKDSSESKDGDDKDNAAGALGAPLAGVLAVGLALIMA</sequence>
<feature type="region of interest" description="Disordered" evidence="1">
    <location>
        <begin position="145"/>
        <end position="188"/>
    </location>
</feature>
<feature type="compositionally biased region" description="Basic and acidic residues" evidence="1">
    <location>
        <begin position="162"/>
        <end position="183"/>
    </location>
</feature>
<dbReference type="OrthoDB" id="5421909at2759"/>
<evidence type="ECO:0000313" key="4">
    <source>
        <dbReference type="Proteomes" id="UP000288168"/>
    </source>
</evidence>
<protein>
    <recommendedName>
        <fullName evidence="5">Extracellular serine-rich protein</fullName>
    </recommendedName>
</protein>
<proteinExistence type="predicted"/>
<keyword evidence="2" id="KW-0732">Signal</keyword>
<dbReference type="InterPro" id="IPR052953">
    <property type="entry name" value="Ser-rich/MCO-related"/>
</dbReference>
<gene>
    <name evidence="3" type="ORF">CEP54_003142</name>
</gene>
<name>A0A428QR39_9HYPO</name>
<dbReference type="InterPro" id="IPR008972">
    <property type="entry name" value="Cupredoxin"/>
</dbReference>
<feature type="chain" id="PRO_5019467263" description="Extracellular serine-rich protein" evidence="2">
    <location>
        <begin position="20"/>
        <end position="205"/>
    </location>
</feature>
<evidence type="ECO:0008006" key="5">
    <source>
        <dbReference type="Google" id="ProtNLM"/>
    </source>
</evidence>
<reference evidence="3 4" key="1">
    <citation type="submission" date="2017-06" db="EMBL/GenBank/DDBJ databases">
        <title>Comparative genomic analysis of Ambrosia Fusariam Clade fungi.</title>
        <authorList>
            <person name="Stajich J.E."/>
            <person name="Carrillo J."/>
            <person name="Kijimoto T."/>
            <person name="Eskalen A."/>
            <person name="O'Donnell K."/>
            <person name="Kasson M."/>
        </authorList>
    </citation>
    <scope>NUCLEOTIDE SEQUENCE [LARGE SCALE GENOMIC DNA]</scope>
    <source>
        <strain evidence="3 4">NRRL62584</strain>
    </source>
</reference>
<accession>A0A428QR39</accession>
<dbReference type="STRING" id="1325734.A0A428QR39"/>
<dbReference type="PANTHER" id="PTHR34883:SF20">
    <property type="entry name" value="PHYTOCYANIN DOMAIN-CONTAINING PROTEIN"/>
    <property type="match status" value="1"/>
</dbReference>
<dbReference type="CDD" id="cd00920">
    <property type="entry name" value="Cupredoxin"/>
    <property type="match status" value="1"/>
</dbReference>
<evidence type="ECO:0000313" key="3">
    <source>
        <dbReference type="EMBL" id="RSL67734.1"/>
    </source>
</evidence>
<keyword evidence="4" id="KW-1185">Reference proteome</keyword>
<dbReference type="AlphaFoldDB" id="A0A428QR39"/>
<organism evidence="3 4">
    <name type="scientific">Fusarium duplospermum</name>
    <dbReference type="NCBI Taxonomy" id="1325734"/>
    <lineage>
        <taxon>Eukaryota</taxon>
        <taxon>Fungi</taxon>
        <taxon>Dikarya</taxon>
        <taxon>Ascomycota</taxon>
        <taxon>Pezizomycotina</taxon>
        <taxon>Sordariomycetes</taxon>
        <taxon>Hypocreomycetidae</taxon>
        <taxon>Hypocreales</taxon>
        <taxon>Nectriaceae</taxon>
        <taxon>Fusarium</taxon>
        <taxon>Fusarium solani species complex</taxon>
    </lineage>
</organism>
<dbReference type="PANTHER" id="PTHR34883">
    <property type="entry name" value="SERINE-RICH PROTEIN, PUTATIVE-RELATED-RELATED"/>
    <property type="match status" value="1"/>
</dbReference>